<dbReference type="InterPro" id="IPR007485">
    <property type="entry name" value="LPS_assembly_LptE"/>
</dbReference>
<accession>A0A7X0J2E3</accession>
<evidence type="ECO:0000313" key="2">
    <source>
        <dbReference type="EMBL" id="MBB6499813.1"/>
    </source>
</evidence>
<dbReference type="EMBL" id="JACHCC010000004">
    <property type="protein sequence ID" value="MBB6499813.1"/>
    <property type="molecule type" value="Genomic_DNA"/>
</dbReference>
<comment type="caution">
    <text evidence="2">The sequence shown here is derived from an EMBL/GenBank/DDBJ whole genome shotgun (WGS) entry which is preliminary data.</text>
</comment>
<organism evidence="2 3">
    <name type="scientific">Pedobacter cryoconitis</name>
    <dbReference type="NCBI Taxonomy" id="188932"/>
    <lineage>
        <taxon>Bacteria</taxon>
        <taxon>Pseudomonadati</taxon>
        <taxon>Bacteroidota</taxon>
        <taxon>Sphingobacteriia</taxon>
        <taxon>Sphingobacteriales</taxon>
        <taxon>Sphingobacteriaceae</taxon>
        <taxon>Pedobacter</taxon>
    </lineage>
</organism>
<name>A0A7X0J2E3_9SPHI</name>
<dbReference type="RefSeq" id="WP_184624528.1">
    <property type="nucleotide sequence ID" value="NZ_JACHCC010000004.1"/>
</dbReference>
<reference evidence="2 3" key="1">
    <citation type="submission" date="2020-08" db="EMBL/GenBank/DDBJ databases">
        <title>Genomic Encyclopedia of Type Strains, Phase IV (KMG-V): Genome sequencing to study the core and pangenomes of soil and plant-associated prokaryotes.</title>
        <authorList>
            <person name="Whitman W."/>
        </authorList>
    </citation>
    <scope>NUCLEOTIDE SEQUENCE [LARGE SCALE GENOMIC DNA]</scope>
    <source>
        <strain evidence="2 3">M2T3</strain>
    </source>
</reference>
<keyword evidence="1" id="KW-0732">Signal</keyword>
<dbReference type="GO" id="GO:0019867">
    <property type="term" value="C:outer membrane"/>
    <property type="evidence" value="ECO:0007669"/>
    <property type="project" value="InterPro"/>
</dbReference>
<gene>
    <name evidence="2" type="ORF">HDF25_001955</name>
</gene>
<sequence length="169" mass="18986">MKRICLLLLFPVLTLLNSCSVKLSGASIPPEMKSVTVMFFENNAPLVIPTLAQDFTEALKLRIRNQTRLAVSQSNGDAVFEGRITGYDIKPIALQNNNQPSAGGNRLTIRISVKYTNNLNPKQSFEESFERFKDFNMGSQSLEAVQPQLNKDINAMLTEDIFNRAFAQW</sequence>
<evidence type="ECO:0000256" key="1">
    <source>
        <dbReference type="SAM" id="SignalP"/>
    </source>
</evidence>
<evidence type="ECO:0008006" key="4">
    <source>
        <dbReference type="Google" id="ProtNLM"/>
    </source>
</evidence>
<feature type="signal peptide" evidence="1">
    <location>
        <begin position="1"/>
        <end position="23"/>
    </location>
</feature>
<dbReference type="AlphaFoldDB" id="A0A7X0J2E3"/>
<proteinExistence type="predicted"/>
<dbReference type="Proteomes" id="UP000521017">
    <property type="component" value="Unassembled WGS sequence"/>
</dbReference>
<feature type="chain" id="PRO_5031094580" description="Lipopolysaccharide assembly protein" evidence="1">
    <location>
        <begin position="24"/>
        <end position="169"/>
    </location>
</feature>
<protein>
    <recommendedName>
        <fullName evidence="4">Lipopolysaccharide assembly protein</fullName>
    </recommendedName>
</protein>
<dbReference type="GO" id="GO:0043165">
    <property type="term" value="P:Gram-negative-bacterium-type cell outer membrane assembly"/>
    <property type="evidence" value="ECO:0007669"/>
    <property type="project" value="InterPro"/>
</dbReference>
<dbReference type="Pfam" id="PF04390">
    <property type="entry name" value="LptE"/>
    <property type="match status" value="1"/>
</dbReference>
<evidence type="ECO:0000313" key="3">
    <source>
        <dbReference type="Proteomes" id="UP000521017"/>
    </source>
</evidence>